<protein>
    <submittedName>
        <fullName evidence="1">(wild Malaysian banana) hypothetical protein</fullName>
    </submittedName>
</protein>
<dbReference type="Gramene" id="Ma00_t02590.1">
    <property type="protein sequence ID" value="Ma00_p02590.1"/>
    <property type="gene ID" value="Ma00_g02590"/>
</dbReference>
<reference evidence="1" key="1">
    <citation type="submission" date="2021-03" db="EMBL/GenBank/DDBJ databases">
        <authorList>
            <consortium name="Genoscope - CEA"/>
            <person name="William W."/>
        </authorList>
    </citation>
    <scope>NUCLEOTIDE SEQUENCE</scope>
    <source>
        <strain evidence="1">Doubled-haploid Pahang</strain>
    </source>
</reference>
<evidence type="ECO:0000313" key="2">
    <source>
        <dbReference type="EnsemblPlants" id="Ma00_p02590.1"/>
    </source>
</evidence>
<dbReference type="EMBL" id="HG996474">
    <property type="protein sequence ID" value="CAG1835914.1"/>
    <property type="molecule type" value="Genomic_DNA"/>
</dbReference>
<dbReference type="Proteomes" id="UP000012960">
    <property type="component" value="Unplaced"/>
</dbReference>
<gene>
    <name evidence="1" type="ORF">GSMUA_238830.1</name>
</gene>
<sequence>MIISRHPPYQGLQLRPPSCDLQGPPFPAGVEHVSGDILRVSHKVTPLL</sequence>
<proteinExistence type="predicted"/>
<dbReference type="InParanoid" id="A0A804HMM6"/>
<dbReference type="AlphaFoldDB" id="A0A804HMM6"/>
<dbReference type="EnsemblPlants" id="Ma00_t02590.1">
    <property type="protein sequence ID" value="Ma00_p02590.1"/>
    <property type="gene ID" value="Ma00_g02590"/>
</dbReference>
<keyword evidence="3" id="KW-1185">Reference proteome</keyword>
<name>A0A804HMM6_MUSAM</name>
<reference evidence="2" key="2">
    <citation type="submission" date="2021-05" db="UniProtKB">
        <authorList>
            <consortium name="EnsemblPlants"/>
        </authorList>
    </citation>
    <scope>IDENTIFICATION</scope>
    <source>
        <strain evidence="2">subsp. malaccensis</strain>
    </source>
</reference>
<organism evidence="2 3">
    <name type="scientific">Musa acuminata subsp. malaccensis</name>
    <name type="common">Wild banana</name>
    <name type="synonym">Musa malaccensis</name>
    <dbReference type="NCBI Taxonomy" id="214687"/>
    <lineage>
        <taxon>Eukaryota</taxon>
        <taxon>Viridiplantae</taxon>
        <taxon>Streptophyta</taxon>
        <taxon>Embryophyta</taxon>
        <taxon>Tracheophyta</taxon>
        <taxon>Spermatophyta</taxon>
        <taxon>Magnoliopsida</taxon>
        <taxon>Liliopsida</taxon>
        <taxon>Zingiberales</taxon>
        <taxon>Musaceae</taxon>
        <taxon>Musa</taxon>
    </lineage>
</organism>
<evidence type="ECO:0000313" key="3">
    <source>
        <dbReference type="Proteomes" id="UP000012960"/>
    </source>
</evidence>
<accession>A0A804HMM6</accession>
<evidence type="ECO:0000313" key="1">
    <source>
        <dbReference type="EMBL" id="CAG1835914.1"/>
    </source>
</evidence>